<gene>
    <name evidence="1" type="primary">env</name>
</gene>
<sequence>ASFSTQLLLNGSLAEGEIRITICKYLKQCQNYNSTTCQTCANSLYQTSQQYKKKCRYRTRTEHSMQQVTSSGMSDKHIVMSVDLNGMKLYKGSLINSKNTSRTKQSYNLIAPQEGISKSQHIVLIVEENFSIVIHQAWLTAPGPITPRSQWDGARLKFTSMQ</sequence>
<dbReference type="GO" id="GO:0019031">
    <property type="term" value="C:viral envelope"/>
    <property type="evidence" value="ECO:0007669"/>
    <property type="project" value="UniProtKB-KW"/>
</dbReference>
<reference evidence="1" key="1">
    <citation type="journal article" date="2008" name="AIDS Res. Hum. Retroviruses">
        <title>HIV type 1 genetic diversity in Moyale, Mandera, and Turkana based on env-C2-V3 sequences.</title>
        <authorList>
            <person name="Khamadi S.A."/>
            <person name="Lihana R.W."/>
            <person name="Mwaniki D.L."/>
            <person name="Kinyua J."/>
            <person name="Lagat N."/>
            <person name="Carter J.Y."/>
            <person name="Ichimura H."/>
            <person name="Oishi I."/>
            <person name="Okoth F.A."/>
            <person name="Ochieng W."/>
        </authorList>
    </citation>
    <scope>NUCLEOTIDE SEQUENCE</scope>
    <source>
        <strain evidence="1">TLHC011</strain>
    </source>
</reference>
<proteinExistence type="predicted"/>
<dbReference type="EMBL" id="DQ155220">
    <property type="protein sequence ID" value="ABA08308.1"/>
    <property type="molecule type" value="Genomic_DNA"/>
</dbReference>
<organism evidence="1">
    <name type="scientific">Human immunodeficiency virus type 1</name>
    <name type="common">HIV-1</name>
    <dbReference type="NCBI Taxonomy" id="11676"/>
    <lineage>
        <taxon>Viruses</taxon>
        <taxon>Riboviria</taxon>
        <taxon>Pararnavirae</taxon>
        <taxon>Artverviricota</taxon>
        <taxon>Revtraviricetes</taxon>
        <taxon>Ortervirales</taxon>
        <taxon>Retroviridae</taxon>
        <taxon>Orthoretrovirinae</taxon>
        <taxon>Lentivirus</taxon>
        <taxon>Lentivirus humimdef1</taxon>
    </lineage>
</organism>
<accession>Q3LX24</accession>
<protein>
    <submittedName>
        <fullName evidence="1">Envelope glycoprotein</fullName>
    </submittedName>
</protein>
<organismHost>
    <name type="scientific">Homo sapiens</name>
    <name type="common">Human</name>
    <dbReference type="NCBI Taxonomy" id="9606"/>
</organismHost>
<feature type="non-terminal residue" evidence="1">
    <location>
        <position position="162"/>
    </location>
</feature>
<evidence type="ECO:0000313" key="1">
    <source>
        <dbReference type="EMBL" id="ABA08308.1"/>
    </source>
</evidence>
<keyword evidence="1" id="KW-0946">Virion</keyword>
<name>Q3LX24_HV1</name>
<keyword evidence="1" id="KW-0261">Viral envelope protein</keyword>
<feature type="non-terminal residue" evidence="1">
    <location>
        <position position="1"/>
    </location>
</feature>